<dbReference type="InterPro" id="IPR013497">
    <property type="entry name" value="Topo_IA_cen"/>
</dbReference>
<evidence type="ECO:0000256" key="3">
    <source>
        <dbReference type="ARBA" id="ARBA00012891"/>
    </source>
</evidence>
<comment type="similarity">
    <text evidence="2">Belongs to the type IA topoisomerase family.</text>
</comment>
<name>A0ABV2BCL3_9LACO</name>
<dbReference type="EMBL" id="JBETVU010000013">
    <property type="protein sequence ID" value="MES5150978.1"/>
    <property type="molecule type" value="Genomic_DNA"/>
</dbReference>
<comment type="catalytic activity">
    <reaction evidence="1">
        <text>ATP-independent breakage of single-stranded DNA, followed by passage and rejoining.</text>
        <dbReference type="EC" id="5.6.2.1"/>
    </reaction>
</comment>
<dbReference type="InterPro" id="IPR023405">
    <property type="entry name" value="Topo_IA_core_domain"/>
</dbReference>
<organism evidence="13 14">
    <name type="scientific">Lactobacillus crispatus</name>
    <dbReference type="NCBI Taxonomy" id="47770"/>
    <lineage>
        <taxon>Bacteria</taxon>
        <taxon>Bacillati</taxon>
        <taxon>Bacillota</taxon>
        <taxon>Bacilli</taxon>
        <taxon>Lactobacillales</taxon>
        <taxon>Lactobacillaceae</taxon>
        <taxon>Lactobacillus</taxon>
    </lineage>
</organism>
<dbReference type="InterPro" id="IPR006171">
    <property type="entry name" value="TOPRIM_dom"/>
</dbReference>
<feature type="domain" description="Topo IA-type catalytic" evidence="12">
    <location>
        <begin position="159"/>
        <end position="638"/>
    </location>
</feature>
<keyword evidence="5" id="KW-0238">DNA-binding</keyword>
<dbReference type="Gene3D" id="1.10.290.10">
    <property type="entry name" value="Topoisomerase I, domain 4"/>
    <property type="match status" value="1"/>
</dbReference>
<proteinExistence type="inferred from homology"/>
<dbReference type="InterPro" id="IPR013824">
    <property type="entry name" value="Topo_IA_cen_sub1"/>
</dbReference>
<feature type="domain" description="Toprim" evidence="11">
    <location>
        <begin position="2"/>
        <end position="138"/>
    </location>
</feature>
<dbReference type="Pfam" id="PF01131">
    <property type="entry name" value="Topoisom_bac"/>
    <property type="match status" value="1"/>
</dbReference>
<evidence type="ECO:0000256" key="10">
    <source>
        <dbReference type="ARBA" id="ARBA00032877"/>
    </source>
</evidence>
<comment type="caution">
    <text evidence="13">The sequence shown here is derived from an EMBL/GenBank/DDBJ whole genome shotgun (WGS) entry which is preliminary data.</text>
</comment>
<dbReference type="InterPro" id="IPR003602">
    <property type="entry name" value="Topo_IA_DNA-bd_dom"/>
</dbReference>
<evidence type="ECO:0000313" key="14">
    <source>
        <dbReference type="Proteomes" id="UP001434419"/>
    </source>
</evidence>
<dbReference type="PRINTS" id="PR00417">
    <property type="entry name" value="PRTPISMRASEI"/>
</dbReference>
<gene>
    <name evidence="13" type="ORF">ABVC42_14170</name>
</gene>
<dbReference type="GO" id="GO:0016853">
    <property type="term" value="F:isomerase activity"/>
    <property type="evidence" value="ECO:0007669"/>
    <property type="project" value="UniProtKB-KW"/>
</dbReference>
<dbReference type="PROSITE" id="PS50880">
    <property type="entry name" value="TOPRIM"/>
    <property type="match status" value="1"/>
</dbReference>
<dbReference type="SUPFAM" id="SSF56712">
    <property type="entry name" value="Prokaryotic type I DNA topoisomerase"/>
    <property type="match status" value="1"/>
</dbReference>
<evidence type="ECO:0000256" key="1">
    <source>
        <dbReference type="ARBA" id="ARBA00000213"/>
    </source>
</evidence>
<dbReference type="Gene3D" id="2.70.20.10">
    <property type="entry name" value="Topoisomerase I, domain 3"/>
    <property type="match status" value="1"/>
</dbReference>
<dbReference type="Gene3D" id="3.40.50.140">
    <property type="match status" value="1"/>
</dbReference>
<evidence type="ECO:0000313" key="13">
    <source>
        <dbReference type="EMBL" id="MES5150978.1"/>
    </source>
</evidence>
<evidence type="ECO:0000256" key="8">
    <source>
        <dbReference type="ARBA" id="ARBA00031985"/>
    </source>
</evidence>
<dbReference type="EC" id="5.6.2.1" evidence="3"/>
<dbReference type="PANTHER" id="PTHR11390">
    <property type="entry name" value="PROKARYOTIC DNA TOPOISOMERASE"/>
    <property type="match status" value="1"/>
</dbReference>
<dbReference type="SMART" id="SM00493">
    <property type="entry name" value="TOPRIM"/>
    <property type="match status" value="1"/>
</dbReference>
<accession>A0ABV2BCL3</accession>
<keyword evidence="6 13" id="KW-0413">Isomerase</keyword>
<evidence type="ECO:0000259" key="12">
    <source>
        <dbReference type="PROSITE" id="PS52039"/>
    </source>
</evidence>
<dbReference type="Proteomes" id="UP001434419">
    <property type="component" value="Unassembled WGS sequence"/>
</dbReference>
<sequence>MTTVILAEKKDQGRKYMSALGIKHKSNATKATGSTFLDPVTTVVCASGHLINLQEPEYYDEAYKDRDNMGILPLIPPKFAYEIAPETKFLFYQAKEELKKADTIIIGTDNDFEGGAIAFNICLFSGVLKGKKILRSFPTALEKKAIIRQFKNLAPIDTTWKQANAAIARSRSDWLIGMNLSRLYTHKLYEIGIPGNFAVGRVILATLSLICSWYKQIESFHEESIYEMKGKVLADKTSIDMSSPVRIVGDQNINPKSEYLKLLKAHNLMSKEIVGTVKEVNAKEKENLAPELMTKGDLYKEMKKVYGWSQKKTRDVMQLNYQQGFQTYPRTDSGKITRDQYEYLGRLFDDYLKNIGLEGKFVRYALPEESIKKYITPEKDAGAHLGIIPTELLMPQVGQPIPQDESNTKSSEKQKKMVLITEDQRKMYEVVVQRSLSIWQKPYKYISNQLVVDINGIDFKASNSGKLDLGWKEIIPKPKKKKKAHQEIKEAIDYRKYFKKGDSIKVSMHTEIGKTVPPKPLTSTQIFDKGGLMEKAYKYVENKEYAKILKNVKGLGTSATRDAAMESLEAKKYVFVDKKDVITVTGNGWLINWLLKDSLLSSPVLTAKWEKEYQLIADGKDNPNKLINATAKMVIDQFKKVKRNWNEDEIREYFEKRQGKYLEKTSLGKCPQCQKGEIILTKDKKNKGKYDAYRCTNKDCDFKIYAHFFNKKLTDNDIAKMINGKETHKLKGVKTPNGKTFDCKIKLVYSKEKQQLEEKMIFDDTTKSKYRK</sequence>
<keyword evidence="14" id="KW-1185">Reference proteome</keyword>
<evidence type="ECO:0000256" key="6">
    <source>
        <dbReference type="ARBA" id="ARBA00023235"/>
    </source>
</evidence>
<dbReference type="SMART" id="SM00436">
    <property type="entry name" value="TOP1Bc"/>
    <property type="match status" value="1"/>
</dbReference>
<evidence type="ECO:0000259" key="11">
    <source>
        <dbReference type="PROSITE" id="PS50880"/>
    </source>
</evidence>
<keyword evidence="4" id="KW-0799">Topoisomerase</keyword>
<evidence type="ECO:0000256" key="4">
    <source>
        <dbReference type="ARBA" id="ARBA00023029"/>
    </source>
</evidence>
<reference evidence="13" key="1">
    <citation type="submission" date="2024-06" db="EMBL/GenBank/DDBJ databases">
        <title>Vaginal Lactobacillus fatty acid response mechanisms reveal a metabolite-targeted strategy for bacterial vaginosis treatment.</title>
        <authorList>
            <person name="Zhu M."/>
            <person name="Blainey P.C."/>
            <person name="Bloom S.M."/>
            <person name="Kwon D.S."/>
        </authorList>
    </citation>
    <scope>NUCLEOTIDE SEQUENCE</scope>
    <source>
        <strain evidence="13">194_F1_1</strain>
    </source>
</reference>
<dbReference type="PANTHER" id="PTHR11390:SF21">
    <property type="entry name" value="DNA TOPOISOMERASE 3-ALPHA"/>
    <property type="match status" value="1"/>
</dbReference>
<dbReference type="Gene3D" id="1.10.460.10">
    <property type="entry name" value="Topoisomerase I, domain 2"/>
    <property type="match status" value="1"/>
</dbReference>
<protein>
    <recommendedName>
        <fullName evidence="3">DNA topoisomerase</fullName>
        <ecNumber evidence="3">5.6.2.1</ecNumber>
    </recommendedName>
    <alternativeName>
        <fullName evidence="10">Omega-protein</fullName>
    </alternativeName>
    <alternativeName>
        <fullName evidence="9">Relaxing enzyme</fullName>
    </alternativeName>
    <alternativeName>
        <fullName evidence="7">Swivelase</fullName>
    </alternativeName>
    <alternativeName>
        <fullName evidence="8">Untwisting enzyme</fullName>
    </alternativeName>
</protein>
<dbReference type="InterPro" id="IPR013826">
    <property type="entry name" value="Topo_IA_cen_sub3"/>
</dbReference>
<dbReference type="RefSeq" id="WP_353579843.1">
    <property type="nucleotide sequence ID" value="NZ_JBETVU010000013.1"/>
</dbReference>
<dbReference type="InterPro" id="IPR000380">
    <property type="entry name" value="Topo_IA"/>
</dbReference>
<evidence type="ECO:0000256" key="9">
    <source>
        <dbReference type="ARBA" id="ARBA00032235"/>
    </source>
</evidence>
<evidence type="ECO:0000256" key="7">
    <source>
        <dbReference type="ARBA" id="ARBA00030003"/>
    </source>
</evidence>
<dbReference type="PROSITE" id="PS52039">
    <property type="entry name" value="TOPO_IA_2"/>
    <property type="match status" value="1"/>
</dbReference>
<dbReference type="InterPro" id="IPR013825">
    <property type="entry name" value="Topo_IA_cen_sub2"/>
</dbReference>
<dbReference type="SMART" id="SM00437">
    <property type="entry name" value="TOP1Ac"/>
    <property type="match status" value="1"/>
</dbReference>
<dbReference type="InterPro" id="IPR003601">
    <property type="entry name" value="Topo_IA_2"/>
</dbReference>
<evidence type="ECO:0000256" key="2">
    <source>
        <dbReference type="ARBA" id="ARBA00009446"/>
    </source>
</evidence>
<dbReference type="Pfam" id="PF01751">
    <property type="entry name" value="Toprim"/>
    <property type="match status" value="1"/>
</dbReference>
<evidence type="ECO:0000256" key="5">
    <source>
        <dbReference type="ARBA" id="ARBA00023125"/>
    </source>
</evidence>